<dbReference type="Gene3D" id="1.10.472.10">
    <property type="entry name" value="Cyclin-like"/>
    <property type="match status" value="1"/>
</dbReference>
<gene>
    <name evidence="2" type="ORF">Salat_2019600</name>
</gene>
<dbReference type="EMBL" id="JACGWO010000008">
    <property type="protein sequence ID" value="KAK4420691.1"/>
    <property type="molecule type" value="Genomic_DNA"/>
</dbReference>
<comment type="caution">
    <text evidence="2">The sequence shown here is derived from an EMBL/GenBank/DDBJ whole genome shotgun (WGS) entry which is preliminary data.</text>
</comment>
<name>A0AAE1XZY3_9LAMI</name>
<organism evidence="2 3">
    <name type="scientific">Sesamum alatum</name>
    <dbReference type="NCBI Taxonomy" id="300844"/>
    <lineage>
        <taxon>Eukaryota</taxon>
        <taxon>Viridiplantae</taxon>
        <taxon>Streptophyta</taxon>
        <taxon>Embryophyta</taxon>
        <taxon>Tracheophyta</taxon>
        <taxon>Spermatophyta</taxon>
        <taxon>Magnoliopsida</taxon>
        <taxon>eudicotyledons</taxon>
        <taxon>Gunneridae</taxon>
        <taxon>Pentapetalae</taxon>
        <taxon>asterids</taxon>
        <taxon>lamiids</taxon>
        <taxon>Lamiales</taxon>
        <taxon>Pedaliaceae</taxon>
        <taxon>Sesamum</taxon>
    </lineage>
</organism>
<protein>
    <recommendedName>
        <fullName evidence="1">Cyclin N-terminal domain-containing protein</fullName>
    </recommendedName>
</protein>
<feature type="domain" description="Cyclin N-terminal" evidence="1">
    <location>
        <begin position="27"/>
        <end position="147"/>
    </location>
</feature>
<evidence type="ECO:0000313" key="3">
    <source>
        <dbReference type="Proteomes" id="UP001293254"/>
    </source>
</evidence>
<accession>A0AAE1XZY3</accession>
<dbReference type="Proteomes" id="UP001293254">
    <property type="component" value="Unassembled WGS sequence"/>
</dbReference>
<proteinExistence type="predicted"/>
<dbReference type="AlphaFoldDB" id="A0AAE1XZY3"/>
<dbReference type="InterPro" id="IPR006671">
    <property type="entry name" value="Cyclin_N"/>
</dbReference>
<dbReference type="InterPro" id="IPR036915">
    <property type="entry name" value="Cyclin-like_sf"/>
</dbReference>
<reference evidence="2" key="1">
    <citation type="submission" date="2020-06" db="EMBL/GenBank/DDBJ databases">
        <authorList>
            <person name="Li T."/>
            <person name="Hu X."/>
            <person name="Zhang T."/>
            <person name="Song X."/>
            <person name="Zhang H."/>
            <person name="Dai N."/>
            <person name="Sheng W."/>
            <person name="Hou X."/>
            <person name="Wei L."/>
        </authorList>
    </citation>
    <scope>NUCLEOTIDE SEQUENCE</scope>
    <source>
        <strain evidence="2">3651</strain>
        <tissue evidence="2">Leaf</tissue>
    </source>
</reference>
<evidence type="ECO:0000259" key="1">
    <source>
        <dbReference type="Pfam" id="PF00134"/>
    </source>
</evidence>
<reference evidence="2" key="2">
    <citation type="journal article" date="2024" name="Plant">
        <title>Genomic evolution and insights into agronomic trait innovations of Sesamum species.</title>
        <authorList>
            <person name="Miao H."/>
            <person name="Wang L."/>
            <person name="Qu L."/>
            <person name="Liu H."/>
            <person name="Sun Y."/>
            <person name="Le M."/>
            <person name="Wang Q."/>
            <person name="Wei S."/>
            <person name="Zheng Y."/>
            <person name="Lin W."/>
            <person name="Duan Y."/>
            <person name="Cao H."/>
            <person name="Xiong S."/>
            <person name="Wang X."/>
            <person name="Wei L."/>
            <person name="Li C."/>
            <person name="Ma Q."/>
            <person name="Ju M."/>
            <person name="Zhao R."/>
            <person name="Li G."/>
            <person name="Mu C."/>
            <person name="Tian Q."/>
            <person name="Mei H."/>
            <person name="Zhang T."/>
            <person name="Gao T."/>
            <person name="Zhang H."/>
        </authorList>
    </citation>
    <scope>NUCLEOTIDE SEQUENCE</scope>
    <source>
        <strain evidence="2">3651</strain>
    </source>
</reference>
<sequence length="150" mass="17310">MEGGAEVLYNPYRNLLGGGGLVAFRTLFDAERHFMVEEAYAENRNLIRNEAVSFIAQSESESADAFIPHMAMTYFDRLISRHAIPEVLESSEENRTLFLICCLSLASKLRTNNFILSRFLHDRTCYFAAKDVLRMELQICRILNWRLGEH</sequence>
<evidence type="ECO:0000313" key="2">
    <source>
        <dbReference type="EMBL" id="KAK4420691.1"/>
    </source>
</evidence>
<dbReference type="Pfam" id="PF00134">
    <property type="entry name" value="Cyclin_N"/>
    <property type="match status" value="1"/>
</dbReference>
<dbReference type="SUPFAM" id="SSF47954">
    <property type="entry name" value="Cyclin-like"/>
    <property type="match status" value="1"/>
</dbReference>
<keyword evidence="3" id="KW-1185">Reference proteome</keyword>